<name>A0A7S2BWR0_9STRA</name>
<dbReference type="InterPro" id="IPR018997">
    <property type="entry name" value="PUB_domain"/>
</dbReference>
<sequence length="176" mass="19360">MLYGNLLKRRDVRSCLARMVTAAVAQADEAAAAADSSSSASSSLPPSSDAKKAKEAVKSSVLAVVVVLERMVSSVQAVRKYLLNLHRRPAEERFRRIRMGNKFFEKHVGSLPGADKLLLLGGFSRIDEQLTAVDGSESKTEFFMLAPPTRKGIDFRVESVHEDLAHFLEFIESSHV</sequence>
<organism evidence="2">
    <name type="scientific">Octactis speculum</name>
    <dbReference type="NCBI Taxonomy" id="3111310"/>
    <lineage>
        <taxon>Eukaryota</taxon>
        <taxon>Sar</taxon>
        <taxon>Stramenopiles</taxon>
        <taxon>Ochrophyta</taxon>
        <taxon>Dictyochophyceae</taxon>
        <taxon>Dictyochales</taxon>
        <taxon>Dictyochaceae</taxon>
        <taxon>Octactis</taxon>
    </lineage>
</organism>
<dbReference type="Pfam" id="PF09409">
    <property type="entry name" value="PUB"/>
    <property type="match status" value="1"/>
</dbReference>
<feature type="domain" description="PUB" evidence="1">
    <location>
        <begin position="71"/>
        <end position="142"/>
    </location>
</feature>
<gene>
    <name evidence="2" type="ORF">DSPE1174_LOCUS10249</name>
</gene>
<proteinExistence type="predicted"/>
<dbReference type="CDD" id="cd09212">
    <property type="entry name" value="PUB"/>
    <property type="match status" value="1"/>
</dbReference>
<evidence type="ECO:0000313" key="2">
    <source>
        <dbReference type="EMBL" id="CAD9407635.1"/>
    </source>
</evidence>
<reference evidence="2" key="1">
    <citation type="submission" date="2021-01" db="EMBL/GenBank/DDBJ databases">
        <authorList>
            <person name="Corre E."/>
            <person name="Pelletier E."/>
            <person name="Niang G."/>
            <person name="Scheremetjew M."/>
            <person name="Finn R."/>
            <person name="Kale V."/>
            <person name="Holt S."/>
            <person name="Cochrane G."/>
            <person name="Meng A."/>
            <person name="Brown T."/>
            <person name="Cohen L."/>
        </authorList>
    </citation>
    <scope>NUCLEOTIDE SEQUENCE</scope>
    <source>
        <strain evidence="2">CCMP1381</strain>
    </source>
</reference>
<dbReference type="GO" id="GO:0005737">
    <property type="term" value="C:cytoplasm"/>
    <property type="evidence" value="ECO:0007669"/>
    <property type="project" value="TreeGrafter"/>
</dbReference>
<dbReference type="InterPro" id="IPR036339">
    <property type="entry name" value="PUB-like_dom_sf"/>
</dbReference>
<dbReference type="PANTHER" id="PTHR23153:SF38">
    <property type="entry name" value="UBX DOMAIN-CONTAINING PROTEIN 6"/>
    <property type="match status" value="1"/>
</dbReference>
<accession>A0A7S2BWR0</accession>
<dbReference type="SUPFAM" id="SSF143503">
    <property type="entry name" value="PUG domain-like"/>
    <property type="match status" value="1"/>
</dbReference>
<dbReference type="SMART" id="SM00580">
    <property type="entry name" value="PUG"/>
    <property type="match status" value="1"/>
</dbReference>
<dbReference type="EMBL" id="HBGS01019710">
    <property type="protein sequence ID" value="CAD9407635.1"/>
    <property type="molecule type" value="Transcribed_RNA"/>
</dbReference>
<dbReference type="AlphaFoldDB" id="A0A7S2BWR0"/>
<dbReference type="Gene3D" id="1.20.58.2190">
    <property type="match status" value="1"/>
</dbReference>
<dbReference type="PANTHER" id="PTHR23153">
    <property type="entry name" value="UBX-RELATED"/>
    <property type="match status" value="1"/>
</dbReference>
<protein>
    <recommendedName>
        <fullName evidence="1">PUB domain-containing protein</fullName>
    </recommendedName>
</protein>
<evidence type="ECO:0000259" key="1">
    <source>
        <dbReference type="Pfam" id="PF09409"/>
    </source>
</evidence>